<dbReference type="SUPFAM" id="SSF56935">
    <property type="entry name" value="Porins"/>
    <property type="match status" value="1"/>
</dbReference>
<keyword evidence="14" id="KW-1185">Reference proteome</keyword>
<dbReference type="InterPro" id="IPR023614">
    <property type="entry name" value="Porin_dom_sf"/>
</dbReference>
<keyword evidence="7" id="KW-0406">Ion transport</keyword>
<evidence type="ECO:0000256" key="1">
    <source>
        <dbReference type="ARBA" id="ARBA00004571"/>
    </source>
</evidence>
<protein>
    <submittedName>
        <fullName evidence="13">Porin</fullName>
    </submittedName>
</protein>
<evidence type="ECO:0000256" key="5">
    <source>
        <dbReference type="ARBA" id="ARBA00022692"/>
    </source>
</evidence>
<gene>
    <name evidence="13" type="ORF">ACFQNJ_07790</name>
</gene>
<feature type="signal peptide" evidence="11">
    <location>
        <begin position="1"/>
        <end position="24"/>
    </location>
</feature>
<evidence type="ECO:0000313" key="14">
    <source>
        <dbReference type="Proteomes" id="UP001596495"/>
    </source>
</evidence>
<dbReference type="PANTHER" id="PTHR34501">
    <property type="entry name" value="PROTEIN YDDL-RELATED"/>
    <property type="match status" value="1"/>
</dbReference>
<keyword evidence="4" id="KW-1134">Transmembrane beta strand</keyword>
<evidence type="ECO:0000259" key="12">
    <source>
        <dbReference type="Pfam" id="PF13609"/>
    </source>
</evidence>
<keyword evidence="9" id="KW-0472">Membrane</keyword>
<dbReference type="EMBL" id="JBHTBX010000004">
    <property type="protein sequence ID" value="MFC7434411.1"/>
    <property type="molecule type" value="Genomic_DNA"/>
</dbReference>
<keyword evidence="6 11" id="KW-0732">Signal</keyword>
<reference evidence="14" key="1">
    <citation type="journal article" date="2019" name="Int. J. Syst. Evol. Microbiol.">
        <title>The Global Catalogue of Microorganisms (GCM) 10K type strain sequencing project: providing services to taxonomists for standard genome sequencing and annotation.</title>
        <authorList>
            <consortium name="The Broad Institute Genomics Platform"/>
            <consortium name="The Broad Institute Genome Sequencing Center for Infectious Disease"/>
            <person name="Wu L."/>
            <person name="Ma J."/>
        </authorList>
    </citation>
    <scope>NUCLEOTIDE SEQUENCE [LARGE SCALE GENOMIC DNA]</scope>
    <source>
        <strain evidence="14">CCUG 54518</strain>
    </source>
</reference>
<proteinExistence type="predicted"/>
<evidence type="ECO:0000256" key="9">
    <source>
        <dbReference type="ARBA" id="ARBA00023136"/>
    </source>
</evidence>
<keyword evidence="3" id="KW-0813">Transport</keyword>
<dbReference type="Gene3D" id="2.40.160.10">
    <property type="entry name" value="Porin"/>
    <property type="match status" value="1"/>
</dbReference>
<dbReference type="InterPro" id="IPR033900">
    <property type="entry name" value="Gram_neg_porin_domain"/>
</dbReference>
<keyword evidence="8" id="KW-0626">Porin</keyword>
<evidence type="ECO:0000256" key="2">
    <source>
        <dbReference type="ARBA" id="ARBA00011233"/>
    </source>
</evidence>
<evidence type="ECO:0000256" key="6">
    <source>
        <dbReference type="ARBA" id="ARBA00022729"/>
    </source>
</evidence>
<keyword evidence="10" id="KW-0998">Cell outer membrane</keyword>
<dbReference type="Pfam" id="PF13609">
    <property type="entry name" value="Porin_4"/>
    <property type="match status" value="1"/>
</dbReference>
<comment type="caution">
    <text evidence="13">The sequence shown here is derived from an EMBL/GenBank/DDBJ whole genome shotgun (WGS) entry which is preliminary data.</text>
</comment>
<comment type="subcellular location">
    <subcellularLocation>
        <location evidence="1">Cell outer membrane</location>
        <topology evidence="1">Multi-pass membrane protein</topology>
    </subcellularLocation>
</comment>
<keyword evidence="5" id="KW-0812">Transmembrane</keyword>
<dbReference type="Proteomes" id="UP001596495">
    <property type="component" value="Unassembled WGS sequence"/>
</dbReference>
<evidence type="ECO:0000313" key="13">
    <source>
        <dbReference type="EMBL" id="MFC7434411.1"/>
    </source>
</evidence>
<comment type="subunit">
    <text evidence="2">Homotrimer.</text>
</comment>
<evidence type="ECO:0000256" key="7">
    <source>
        <dbReference type="ARBA" id="ARBA00023065"/>
    </source>
</evidence>
<dbReference type="PANTHER" id="PTHR34501:SF9">
    <property type="entry name" value="MAJOR OUTER MEMBRANE PROTEIN P.IA"/>
    <property type="match status" value="1"/>
</dbReference>
<feature type="chain" id="PRO_5046281882" evidence="11">
    <location>
        <begin position="25"/>
        <end position="332"/>
    </location>
</feature>
<sequence>MSLPRSSRLAVAAALAFAGVSAHAQSSVSLYGLVDMSVGRTQAPGGKAVNAADSGKLTTSYWGMGGKEDLGGGVSAVFKLESFVRVTTGATGRFDGDPMFSRSASVGLSSNSLGTVTFGRNTTALFVSTLMFNALGDSFGYSPSIRHYFTSGTTTGDTGWSDSVVYASPSIGGFRFGASAAFKTTDAATDGRNVGVNLGYSAGPLSAALVYQDVKKDGASSAIDNTRTVQAGAAYDLGVAKLYAQLGTVDNKSKDTGYDIIGFGARVPVGKGAVVAQLGRLSPDAGADRTTFSTGYLHNLSKRTELYGVLMSDKLDGVGTGKNFSVGIRHRF</sequence>
<evidence type="ECO:0000256" key="11">
    <source>
        <dbReference type="SAM" id="SignalP"/>
    </source>
</evidence>
<dbReference type="CDD" id="cd00342">
    <property type="entry name" value="gram_neg_porins"/>
    <property type="match status" value="1"/>
</dbReference>
<organism evidence="13 14">
    <name type="scientific">Hydrogenophaga bisanensis</name>
    <dbReference type="NCBI Taxonomy" id="439611"/>
    <lineage>
        <taxon>Bacteria</taxon>
        <taxon>Pseudomonadati</taxon>
        <taxon>Pseudomonadota</taxon>
        <taxon>Betaproteobacteria</taxon>
        <taxon>Burkholderiales</taxon>
        <taxon>Comamonadaceae</taxon>
        <taxon>Hydrogenophaga</taxon>
    </lineage>
</organism>
<evidence type="ECO:0000256" key="10">
    <source>
        <dbReference type="ARBA" id="ARBA00023237"/>
    </source>
</evidence>
<evidence type="ECO:0000256" key="3">
    <source>
        <dbReference type="ARBA" id="ARBA00022448"/>
    </source>
</evidence>
<dbReference type="RefSeq" id="WP_382255725.1">
    <property type="nucleotide sequence ID" value="NZ_JBHTBX010000004.1"/>
</dbReference>
<dbReference type="InterPro" id="IPR050298">
    <property type="entry name" value="Gram-neg_bact_OMP"/>
</dbReference>
<evidence type="ECO:0000256" key="8">
    <source>
        <dbReference type="ARBA" id="ARBA00023114"/>
    </source>
</evidence>
<name>A0ABW2R8K5_9BURK</name>
<accession>A0ABW2R8K5</accession>
<evidence type="ECO:0000256" key="4">
    <source>
        <dbReference type="ARBA" id="ARBA00022452"/>
    </source>
</evidence>
<feature type="domain" description="Porin" evidence="12">
    <location>
        <begin position="10"/>
        <end position="316"/>
    </location>
</feature>